<dbReference type="GeneID" id="94433937"/>
<feature type="region of interest" description="Disordered" evidence="1">
    <location>
        <begin position="141"/>
        <end position="161"/>
    </location>
</feature>
<sequence>MRSPLFYYETSSFDACLRCLYLAMSRNPHVFNAEELFQSFADSKSLVADTLSSSSSSSPSSGVKGGGKRQESLSSSSLLSVEMTLGNSMSLPLFLGIVSCLAECRGVIAIAAGRQEEHVLSHCMQSQVEILERQLAKLHRATEEGEGGMASHDTYDTSHKGKEEYSSVDLTSIQLALLTI</sequence>
<accession>A0A2C6KGV3</accession>
<feature type="compositionally biased region" description="Low complexity" evidence="1">
    <location>
        <begin position="52"/>
        <end position="61"/>
    </location>
</feature>
<name>A0A2C6KGV3_9APIC</name>
<organism evidence="2 3">
    <name type="scientific">Cystoisospora suis</name>
    <dbReference type="NCBI Taxonomy" id="483139"/>
    <lineage>
        <taxon>Eukaryota</taxon>
        <taxon>Sar</taxon>
        <taxon>Alveolata</taxon>
        <taxon>Apicomplexa</taxon>
        <taxon>Conoidasida</taxon>
        <taxon>Coccidia</taxon>
        <taxon>Eucoccidiorida</taxon>
        <taxon>Eimeriorina</taxon>
        <taxon>Sarcocystidae</taxon>
        <taxon>Cystoisospora</taxon>
    </lineage>
</organism>
<proteinExistence type="predicted"/>
<reference evidence="2 3" key="1">
    <citation type="journal article" date="2017" name="Int. J. Parasitol.">
        <title>The genome of the protozoan parasite Cystoisospora suis and a reverse vaccinology approach to identify vaccine candidates.</title>
        <authorList>
            <person name="Palmieri N."/>
            <person name="Shrestha A."/>
            <person name="Ruttkowski B."/>
            <person name="Beck T."/>
            <person name="Vogl C."/>
            <person name="Tomley F."/>
            <person name="Blake D.P."/>
            <person name="Joachim A."/>
        </authorList>
    </citation>
    <scope>NUCLEOTIDE SEQUENCE [LARGE SCALE GENOMIC DNA]</scope>
    <source>
        <strain evidence="2 3">Wien I</strain>
    </source>
</reference>
<evidence type="ECO:0000313" key="3">
    <source>
        <dbReference type="Proteomes" id="UP000221165"/>
    </source>
</evidence>
<comment type="caution">
    <text evidence="2">The sequence shown here is derived from an EMBL/GenBank/DDBJ whole genome shotgun (WGS) entry which is preliminary data.</text>
</comment>
<dbReference type="VEuPathDB" id="ToxoDB:CSUI_010623"/>
<feature type="region of interest" description="Disordered" evidence="1">
    <location>
        <begin position="51"/>
        <end position="71"/>
    </location>
</feature>
<protein>
    <submittedName>
        <fullName evidence="2">Uncharacterized protein</fullName>
    </submittedName>
</protein>
<dbReference type="AlphaFoldDB" id="A0A2C6KGV3"/>
<keyword evidence="3" id="KW-1185">Reference proteome</keyword>
<gene>
    <name evidence="2" type="ORF">CSUI_010623</name>
</gene>
<evidence type="ECO:0000256" key="1">
    <source>
        <dbReference type="SAM" id="MobiDB-lite"/>
    </source>
</evidence>
<dbReference type="EMBL" id="MIGC01007861">
    <property type="protein sequence ID" value="PHJ15566.1"/>
    <property type="molecule type" value="Genomic_DNA"/>
</dbReference>
<feature type="non-terminal residue" evidence="2">
    <location>
        <position position="180"/>
    </location>
</feature>
<dbReference type="Proteomes" id="UP000221165">
    <property type="component" value="Unassembled WGS sequence"/>
</dbReference>
<evidence type="ECO:0000313" key="2">
    <source>
        <dbReference type="EMBL" id="PHJ15566.1"/>
    </source>
</evidence>
<dbReference type="RefSeq" id="XP_067917298.1">
    <property type="nucleotide sequence ID" value="XM_068070726.1"/>
</dbReference>